<sequence length="349" mass="40062">MLNEFLEQGAHTELILDTIVKMKLLLEAARQDETLCEMTVFESRADEAHTTVYRSQPLTTYTLTTSQSIQFTTLVFRNTCILLAQNTLWHKYWHNIGTNILHAVRQLHDNGFLHRDLKPANVAVGPVGTPQFRFIHISDFGLARQCNVASDSGPPKLQKPRPRTQSRTVTFLSRTFCYRHFKQRIQGAQYTGVKEENKAVTMISGALSICMSIFKETFHERNPRAQYTGVKEENKAVTMISGAHSICMSIFKETFHERNPRSPTHGSGRSLVSSVLHLVHKWERESESTTWSSDNGYTGEVQRYKLHEIYNTGQVCELYCEQVNRVYDAMKKEYPTLIRRKRAILAGRC</sequence>
<organism evidence="2 3">
    <name type="scientific">Parelaphostrongylus tenuis</name>
    <name type="common">Meningeal worm</name>
    <dbReference type="NCBI Taxonomy" id="148309"/>
    <lineage>
        <taxon>Eukaryota</taxon>
        <taxon>Metazoa</taxon>
        <taxon>Ecdysozoa</taxon>
        <taxon>Nematoda</taxon>
        <taxon>Chromadorea</taxon>
        <taxon>Rhabditida</taxon>
        <taxon>Rhabditina</taxon>
        <taxon>Rhabditomorpha</taxon>
        <taxon>Strongyloidea</taxon>
        <taxon>Metastrongylidae</taxon>
        <taxon>Parelaphostrongylus</taxon>
    </lineage>
</organism>
<evidence type="ECO:0000259" key="1">
    <source>
        <dbReference type="PROSITE" id="PS50011"/>
    </source>
</evidence>
<keyword evidence="3" id="KW-1185">Reference proteome</keyword>
<reference evidence="2" key="1">
    <citation type="submission" date="2021-06" db="EMBL/GenBank/DDBJ databases">
        <title>Parelaphostrongylus tenuis whole genome reference sequence.</title>
        <authorList>
            <person name="Garwood T.J."/>
            <person name="Larsen P.A."/>
            <person name="Fountain-Jones N.M."/>
            <person name="Garbe J.R."/>
            <person name="Macchietto M.G."/>
            <person name="Kania S.A."/>
            <person name="Gerhold R.W."/>
            <person name="Richards J.E."/>
            <person name="Wolf T.M."/>
        </authorList>
    </citation>
    <scope>NUCLEOTIDE SEQUENCE</scope>
    <source>
        <strain evidence="2">MNPRO001-30</strain>
        <tissue evidence="2">Meninges</tissue>
    </source>
</reference>
<dbReference type="Gene3D" id="1.10.510.10">
    <property type="entry name" value="Transferase(Phosphotransferase) domain 1"/>
    <property type="match status" value="1"/>
</dbReference>
<dbReference type="GO" id="GO:0004672">
    <property type="term" value="F:protein kinase activity"/>
    <property type="evidence" value="ECO:0007669"/>
    <property type="project" value="InterPro"/>
</dbReference>
<dbReference type="PANTHER" id="PTHR11909">
    <property type="entry name" value="CASEIN KINASE-RELATED"/>
    <property type="match status" value="1"/>
</dbReference>
<protein>
    <recommendedName>
        <fullName evidence="1">Protein kinase domain-containing protein</fullName>
    </recommendedName>
</protein>
<dbReference type="EMBL" id="JAHQIW010000952">
    <property type="protein sequence ID" value="KAJ1350845.1"/>
    <property type="molecule type" value="Genomic_DNA"/>
</dbReference>
<dbReference type="PROSITE" id="PS50011">
    <property type="entry name" value="PROTEIN_KINASE_DOM"/>
    <property type="match status" value="1"/>
</dbReference>
<name>A0AAD5QJI4_PARTN</name>
<accession>A0AAD5QJI4</accession>
<feature type="domain" description="Protein kinase" evidence="1">
    <location>
        <begin position="1"/>
        <end position="310"/>
    </location>
</feature>
<dbReference type="InterPro" id="IPR000719">
    <property type="entry name" value="Prot_kinase_dom"/>
</dbReference>
<dbReference type="InterPro" id="IPR050235">
    <property type="entry name" value="CK1_Ser-Thr_kinase"/>
</dbReference>
<gene>
    <name evidence="2" type="ORF">KIN20_006740</name>
</gene>
<dbReference type="Pfam" id="PF00069">
    <property type="entry name" value="Pkinase"/>
    <property type="match status" value="1"/>
</dbReference>
<evidence type="ECO:0000313" key="2">
    <source>
        <dbReference type="EMBL" id="KAJ1350845.1"/>
    </source>
</evidence>
<dbReference type="Proteomes" id="UP001196413">
    <property type="component" value="Unassembled WGS sequence"/>
</dbReference>
<evidence type="ECO:0000313" key="3">
    <source>
        <dbReference type="Proteomes" id="UP001196413"/>
    </source>
</evidence>
<dbReference type="AlphaFoldDB" id="A0AAD5QJI4"/>
<dbReference type="GO" id="GO:0005524">
    <property type="term" value="F:ATP binding"/>
    <property type="evidence" value="ECO:0007669"/>
    <property type="project" value="InterPro"/>
</dbReference>
<dbReference type="SUPFAM" id="SSF56112">
    <property type="entry name" value="Protein kinase-like (PK-like)"/>
    <property type="match status" value="1"/>
</dbReference>
<proteinExistence type="predicted"/>
<comment type="caution">
    <text evidence="2">The sequence shown here is derived from an EMBL/GenBank/DDBJ whole genome shotgun (WGS) entry which is preliminary data.</text>
</comment>
<dbReference type="InterPro" id="IPR011009">
    <property type="entry name" value="Kinase-like_dom_sf"/>
</dbReference>